<dbReference type="SUPFAM" id="SSF53901">
    <property type="entry name" value="Thiolase-like"/>
    <property type="match status" value="1"/>
</dbReference>
<keyword evidence="3" id="KW-1185">Reference proteome</keyword>
<evidence type="ECO:0000313" key="3">
    <source>
        <dbReference type="Proteomes" id="UP000237968"/>
    </source>
</evidence>
<dbReference type="GO" id="GO:0016746">
    <property type="term" value="F:acyltransferase activity"/>
    <property type="evidence" value="ECO:0007669"/>
    <property type="project" value="InterPro"/>
</dbReference>
<evidence type="ECO:0000313" key="2">
    <source>
        <dbReference type="EMBL" id="PRQ03420.1"/>
    </source>
</evidence>
<accession>A0A2S9YE82</accession>
<dbReference type="InterPro" id="IPR014030">
    <property type="entry name" value="Ketoacyl_synth_N"/>
</dbReference>
<evidence type="ECO:0000259" key="1">
    <source>
        <dbReference type="Pfam" id="PF00109"/>
    </source>
</evidence>
<dbReference type="OrthoDB" id="5494346at2"/>
<dbReference type="InterPro" id="IPR016039">
    <property type="entry name" value="Thiolase-like"/>
</dbReference>
<dbReference type="Proteomes" id="UP000237968">
    <property type="component" value="Unassembled WGS sequence"/>
</dbReference>
<organism evidence="2 3">
    <name type="scientific">Enhygromyxa salina</name>
    <dbReference type="NCBI Taxonomy" id="215803"/>
    <lineage>
        <taxon>Bacteria</taxon>
        <taxon>Pseudomonadati</taxon>
        <taxon>Myxococcota</taxon>
        <taxon>Polyangia</taxon>
        <taxon>Nannocystales</taxon>
        <taxon>Nannocystaceae</taxon>
        <taxon>Enhygromyxa</taxon>
    </lineage>
</organism>
<dbReference type="RefSeq" id="WP_106391089.1">
    <property type="nucleotide sequence ID" value="NZ_PVNK01000086.1"/>
</dbReference>
<dbReference type="Gene3D" id="3.40.47.10">
    <property type="match status" value="1"/>
</dbReference>
<comment type="caution">
    <text evidence="2">The sequence shown here is derived from an EMBL/GenBank/DDBJ whole genome shotgun (WGS) entry which is preliminary data.</text>
</comment>
<protein>
    <submittedName>
        <fullName evidence="2">3-oxoacyl-(Acyl carrier protein) synthase</fullName>
    </submittedName>
</protein>
<dbReference type="Pfam" id="PF00109">
    <property type="entry name" value="ketoacyl-synt"/>
    <property type="match status" value="1"/>
</dbReference>
<reference evidence="2 3" key="1">
    <citation type="submission" date="2018-03" db="EMBL/GenBank/DDBJ databases">
        <title>Draft Genome Sequences of the Obligatory Marine Myxobacteria Enhygromyxa salina SWB005.</title>
        <authorList>
            <person name="Poehlein A."/>
            <person name="Moghaddam J.A."/>
            <person name="Harms H."/>
            <person name="Alanjari M."/>
            <person name="Koenig G.M."/>
            <person name="Daniel R."/>
            <person name="Schaeberle T.F."/>
        </authorList>
    </citation>
    <scope>NUCLEOTIDE SEQUENCE [LARGE SCALE GENOMIC DNA]</scope>
    <source>
        <strain evidence="2 3">SWB005</strain>
    </source>
</reference>
<name>A0A2S9YE82_9BACT</name>
<dbReference type="EMBL" id="PVNK01000086">
    <property type="protein sequence ID" value="PRQ03420.1"/>
    <property type="molecule type" value="Genomic_DNA"/>
</dbReference>
<feature type="domain" description="Beta-ketoacyl synthase-like N-terminal" evidence="1">
    <location>
        <begin position="135"/>
        <end position="199"/>
    </location>
</feature>
<dbReference type="AlphaFoldDB" id="A0A2S9YE82"/>
<sequence>MNEEIDVLALGMATPLGLSSRATLAALRAGFAAHEEIDEVEDLSGESVTACRLEQPDPGSGRIERACFFASHALTELLSWQPWTSPPAVFLATPEPTQAQDFEAATLWTSLCRSFGHTSLASTTTMLPFGRAGLFHALAQARAQLCAGTIDLALVGGADSLVTTEDVQRLARANALLGKTNQDGLIPGEGAAFFLLARRGARAAVAAIEALALDREPEPRNTGAPPRAVGLTRAFAQVRVNQAARPDVVVTALPPQRWWGREFSHAYLRNAALMPEPLVTVAPSVALGDLGAAAGAVALGVGFWQLHPIVPRRGRTGLERALVYGCADEGTIGVCLLRSPRTNSEVS</sequence>
<gene>
    <name evidence="2" type="ORF">ENSA5_16260</name>
</gene>
<proteinExistence type="predicted"/>